<protein>
    <recommendedName>
        <fullName evidence="6">G-protein coupled receptors family 1 profile domain-containing protein</fullName>
    </recommendedName>
</protein>
<dbReference type="PANTHER" id="PTHR45698:SF1">
    <property type="entry name" value="TRACE AMINE-ASSOCIATED RECEPTOR 13C-LIKE"/>
    <property type="match status" value="1"/>
</dbReference>
<evidence type="ECO:0000313" key="7">
    <source>
        <dbReference type="Proteomes" id="UP000050795"/>
    </source>
</evidence>
<dbReference type="GO" id="GO:0004930">
    <property type="term" value="F:G protein-coupled receptor activity"/>
    <property type="evidence" value="ECO:0007669"/>
    <property type="project" value="InterPro"/>
</dbReference>
<feature type="transmembrane region" description="Helical" evidence="5">
    <location>
        <begin position="12"/>
        <end position="34"/>
    </location>
</feature>
<name>A0AA85JWK8_TRIRE</name>
<evidence type="ECO:0000313" key="8">
    <source>
        <dbReference type="WBParaSite" id="TREG1_47190.1"/>
    </source>
</evidence>
<dbReference type="PROSITE" id="PS50262">
    <property type="entry name" value="G_PROTEIN_RECEP_F1_2"/>
    <property type="match status" value="1"/>
</dbReference>
<dbReference type="AlphaFoldDB" id="A0AA85JWK8"/>
<dbReference type="InterPro" id="IPR017452">
    <property type="entry name" value="GPCR_Rhodpsn_7TM"/>
</dbReference>
<feature type="domain" description="G-protein coupled receptors family 1 profile" evidence="6">
    <location>
        <begin position="25"/>
        <end position="291"/>
    </location>
</feature>
<evidence type="ECO:0000256" key="4">
    <source>
        <dbReference type="ARBA" id="ARBA00023136"/>
    </source>
</evidence>
<reference evidence="8" key="2">
    <citation type="submission" date="2023-11" db="UniProtKB">
        <authorList>
            <consortium name="WormBaseParasite"/>
        </authorList>
    </citation>
    <scope>IDENTIFICATION</scope>
</reference>
<evidence type="ECO:0000256" key="3">
    <source>
        <dbReference type="ARBA" id="ARBA00022989"/>
    </source>
</evidence>
<dbReference type="PANTHER" id="PTHR45698">
    <property type="entry name" value="TRACE AMINE-ASSOCIATED RECEPTOR 19N-RELATED"/>
    <property type="match status" value="1"/>
</dbReference>
<evidence type="ECO:0000256" key="2">
    <source>
        <dbReference type="ARBA" id="ARBA00022692"/>
    </source>
</evidence>
<accession>A0AA85JWK8</accession>
<evidence type="ECO:0000259" key="6">
    <source>
        <dbReference type="PROSITE" id="PS50262"/>
    </source>
</evidence>
<feature type="transmembrane region" description="Helical" evidence="5">
    <location>
        <begin position="94"/>
        <end position="115"/>
    </location>
</feature>
<feature type="transmembrane region" description="Helical" evidence="5">
    <location>
        <begin position="178"/>
        <end position="203"/>
    </location>
</feature>
<dbReference type="InterPro" id="IPR000276">
    <property type="entry name" value="GPCR_Rhodpsn"/>
</dbReference>
<proteinExistence type="predicted"/>
<dbReference type="GO" id="GO:0016020">
    <property type="term" value="C:membrane"/>
    <property type="evidence" value="ECO:0007669"/>
    <property type="project" value="UniProtKB-SubCell"/>
</dbReference>
<feature type="transmembrane region" description="Helical" evidence="5">
    <location>
        <begin position="278"/>
        <end position="298"/>
    </location>
</feature>
<dbReference type="CDD" id="cd00637">
    <property type="entry name" value="7tm_classA_rhodopsin-like"/>
    <property type="match status" value="1"/>
</dbReference>
<organism evidence="7 8">
    <name type="scientific">Trichobilharzia regenti</name>
    <name type="common">Nasal bird schistosome</name>
    <dbReference type="NCBI Taxonomy" id="157069"/>
    <lineage>
        <taxon>Eukaryota</taxon>
        <taxon>Metazoa</taxon>
        <taxon>Spiralia</taxon>
        <taxon>Lophotrochozoa</taxon>
        <taxon>Platyhelminthes</taxon>
        <taxon>Trematoda</taxon>
        <taxon>Digenea</taxon>
        <taxon>Strigeidida</taxon>
        <taxon>Schistosomatoidea</taxon>
        <taxon>Schistosomatidae</taxon>
        <taxon>Trichobilharzia</taxon>
    </lineage>
</organism>
<comment type="subcellular location">
    <subcellularLocation>
        <location evidence="1">Membrane</location>
    </subcellularLocation>
</comment>
<dbReference type="Gene3D" id="1.20.1070.10">
    <property type="entry name" value="Rhodopsin 7-helix transmembrane proteins"/>
    <property type="match status" value="1"/>
</dbReference>
<keyword evidence="3 5" id="KW-1133">Transmembrane helix</keyword>
<keyword evidence="4 5" id="KW-0472">Membrane</keyword>
<keyword evidence="2 5" id="KW-0812">Transmembrane</keyword>
<dbReference type="WBParaSite" id="TREG1_47190.1">
    <property type="protein sequence ID" value="TREG1_47190.1"/>
    <property type="gene ID" value="TREG1_47190"/>
</dbReference>
<feature type="transmembrane region" description="Helical" evidence="5">
    <location>
        <begin position="127"/>
        <end position="148"/>
    </location>
</feature>
<sequence length="327" mass="37905">MSEDIEVNLPTSIIITIEGILGTIFNMIAVIVMFTTQLGSNLTMLMLRAQIIIDFTSCFTTTIYYVMQFAKVDNKLTGLYIIDMMICHLWFRNAIFWLTCILSVQNLVCISFDRVRCVIFKNMYKVYTFKLTIVYFVYMVIMACVLYTPSPLLRRYAGDHCEMEFLLPWFKSNIFLNYIVYSWILFAYVVPVMVMITSHIWVIRVIRKSHSSQLNVESQNAEASVRVKRKISQLVITTAIMSGQQIILHLYECVYQTLIVTNLTKYRYETVTGQMSTLLILLSSVLNPCVLVLTTSALRKHVLRSLKIVADIIKWRGRKNHTNTEVL</sequence>
<reference evidence="7" key="1">
    <citation type="submission" date="2022-06" db="EMBL/GenBank/DDBJ databases">
        <authorList>
            <person name="Berger JAMES D."/>
            <person name="Berger JAMES D."/>
        </authorList>
    </citation>
    <scope>NUCLEOTIDE SEQUENCE [LARGE SCALE GENOMIC DNA]</scope>
</reference>
<dbReference type="PRINTS" id="PR00237">
    <property type="entry name" value="GPCRRHODOPSN"/>
</dbReference>
<keyword evidence="7" id="KW-1185">Reference proteome</keyword>
<dbReference type="SUPFAM" id="SSF81321">
    <property type="entry name" value="Family A G protein-coupled receptor-like"/>
    <property type="match status" value="1"/>
</dbReference>
<dbReference type="Proteomes" id="UP000050795">
    <property type="component" value="Unassembled WGS sequence"/>
</dbReference>
<feature type="transmembrane region" description="Helical" evidence="5">
    <location>
        <begin position="46"/>
        <end position="67"/>
    </location>
</feature>
<evidence type="ECO:0000256" key="1">
    <source>
        <dbReference type="ARBA" id="ARBA00004370"/>
    </source>
</evidence>
<evidence type="ECO:0000256" key="5">
    <source>
        <dbReference type="SAM" id="Phobius"/>
    </source>
</evidence>